<evidence type="ECO:0000313" key="2">
    <source>
        <dbReference type="EMBL" id="GBP01752.1"/>
    </source>
</evidence>
<gene>
    <name evidence="2" type="ORF">EVAR_5268_1</name>
</gene>
<keyword evidence="3" id="KW-1185">Reference proteome</keyword>
<dbReference type="AlphaFoldDB" id="A0A4C1SHX8"/>
<organism evidence="2 3">
    <name type="scientific">Eumeta variegata</name>
    <name type="common">Bagworm moth</name>
    <name type="synonym">Eumeta japonica</name>
    <dbReference type="NCBI Taxonomy" id="151549"/>
    <lineage>
        <taxon>Eukaryota</taxon>
        <taxon>Metazoa</taxon>
        <taxon>Ecdysozoa</taxon>
        <taxon>Arthropoda</taxon>
        <taxon>Hexapoda</taxon>
        <taxon>Insecta</taxon>
        <taxon>Pterygota</taxon>
        <taxon>Neoptera</taxon>
        <taxon>Endopterygota</taxon>
        <taxon>Lepidoptera</taxon>
        <taxon>Glossata</taxon>
        <taxon>Ditrysia</taxon>
        <taxon>Tineoidea</taxon>
        <taxon>Psychidae</taxon>
        <taxon>Oiketicinae</taxon>
        <taxon>Eumeta</taxon>
    </lineage>
</organism>
<feature type="region of interest" description="Disordered" evidence="1">
    <location>
        <begin position="274"/>
        <end position="303"/>
    </location>
</feature>
<evidence type="ECO:0000313" key="3">
    <source>
        <dbReference type="Proteomes" id="UP000299102"/>
    </source>
</evidence>
<accession>A0A4C1SHX8</accession>
<dbReference type="EMBL" id="BGZK01003477">
    <property type="protein sequence ID" value="GBP01752.1"/>
    <property type="molecule type" value="Genomic_DNA"/>
</dbReference>
<sequence>MLRQAWISWAKSEIFELLTARETAITVWMSSPNDEVPAVADTEGGTGSARRSASLGDPGAALGGNMRFVLTHGLEGVEAGQRWPVRLLPARSGKLIRSQGGAAGLFLVLGGTARTSQSSEPSLRQSLCTECTGKPWPQRRVQSADTLRKLALLRKKISGGSLDLGGVIGLAPILGADLSVTGCVEAETGFWVADNSTGETFVAAAWAVLSEFVSSSESELALLFSNFGGNWDLLDSWLERLEAGVVETQCSTRIWSRSTDKPLEDRSAQLSVQHYTTAPTYSGNGGRGCPEDEQRPKNTKGYT</sequence>
<reference evidence="2 3" key="1">
    <citation type="journal article" date="2019" name="Commun. Biol.">
        <title>The bagworm genome reveals a unique fibroin gene that provides high tensile strength.</title>
        <authorList>
            <person name="Kono N."/>
            <person name="Nakamura H."/>
            <person name="Ohtoshi R."/>
            <person name="Tomita M."/>
            <person name="Numata K."/>
            <person name="Arakawa K."/>
        </authorList>
    </citation>
    <scope>NUCLEOTIDE SEQUENCE [LARGE SCALE GENOMIC DNA]</scope>
</reference>
<protein>
    <submittedName>
        <fullName evidence="2">Uncharacterized protein</fullName>
    </submittedName>
</protein>
<feature type="region of interest" description="Disordered" evidence="1">
    <location>
        <begin position="36"/>
        <end position="58"/>
    </location>
</feature>
<dbReference type="Proteomes" id="UP000299102">
    <property type="component" value="Unassembled WGS sequence"/>
</dbReference>
<comment type="caution">
    <text evidence="2">The sequence shown here is derived from an EMBL/GenBank/DDBJ whole genome shotgun (WGS) entry which is preliminary data.</text>
</comment>
<name>A0A4C1SHX8_EUMVA</name>
<evidence type="ECO:0000256" key="1">
    <source>
        <dbReference type="SAM" id="MobiDB-lite"/>
    </source>
</evidence>
<proteinExistence type="predicted"/>